<feature type="region of interest" description="Disordered" evidence="1">
    <location>
        <begin position="1"/>
        <end position="39"/>
    </location>
</feature>
<name>A0A1C5J9J8_9ACTN</name>
<protein>
    <recommendedName>
        <fullName evidence="2">DUF6883 domain-containing protein</fullName>
    </recommendedName>
</protein>
<proteinExistence type="predicted"/>
<dbReference type="EMBL" id="LT607752">
    <property type="protein sequence ID" value="SCG67294.1"/>
    <property type="molecule type" value="Genomic_DNA"/>
</dbReference>
<evidence type="ECO:0000313" key="4">
    <source>
        <dbReference type="Proteomes" id="UP000198226"/>
    </source>
</evidence>
<dbReference type="AlphaFoldDB" id="A0A1C5J9J8"/>
<organism evidence="3 4">
    <name type="scientific">Micromonospora rifamycinica</name>
    <dbReference type="NCBI Taxonomy" id="291594"/>
    <lineage>
        <taxon>Bacteria</taxon>
        <taxon>Bacillati</taxon>
        <taxon>Actinomycetota</taxon>
        <taxon>Actinomycetes</taxon>
        <taxon>Micromonosporales</taxon>
        <taxon>Micromonosporaceae</taxon>
        <taxon>Micromonospora</taxon>
    </lineage>
</organism>
<evidence type="ECO:0000259" key="2">
    <source>
        <dbReference type="Pfam" id="PF21814"/>
    </source>
</evidence>
<reference evidence="4" key="1">
    <citation type="submission" date="2016-06" db="EMBL/GenBank/DDBJ databases">
        <authorList>
            <person name="Varghese N."/>
            <person name="Submissions Spin"/>
        </authorList>
    </citation>
    <scope>NUCLEOTIDE SEQUENCE [LARGE SCALE GENOMIC DNA]</scope>
    <source>
        <strain evidence="4">DSM 44983</strain>
    </source>
</reference>
<accession>A0A1C5J9J8</accession>
<evidence type="ECO:0000313" key="3">
    <source>
        <dbReference type="EMBL" id="SCG67294.1"/>
    </source>
</evidence>
<dbReference type="Proteomes" id="UP000198226">
    <property type="component" value="Chromosome I"/>
</dbReference>
<feature type="compositionally biased region" description="Basic and acidic residues" evidence="1">
    <location>
        <begin position="8"/>
        <end position="22"/>
    </location>
</feature>
<feature type="region of interest" description="Disordered" evidence="1">
    <location>
        <begin position="128"/>
        <end position="150"/>
    </location>
</feature>
<evidence type="ECO:0000256" key="1">
    <source>
        <dbReference type="SAM" id="MobiDB-lite"/>
    </source>
</evidence>
<dbReference type="InterPro" id="IPR049250">
    <property type="entry name" value="DUF6883"/>
</dbReference>
<gene>
    <name evidence="3" type="ORF">GA0070623_3260</name>
</gene>
<dbReference type="Pfam" id="PF21814">
    <property type="entry name" value="DUF6883"/>
    <property type="match status" value="1"/>
</dbReference>
<feature type="domain" description="DUF6883" evidence="2">
    <location>
        <begin position="73"/>
        <end position="176"/>
    </location>
</feature>
<sequence>MGAVAVVEDVRETAAERPRPTREVPAPTADAGDVGPQVDEHAAMRRVVAREYADALGKRYEPPSGEADVEKKPGFENVEIDKRKISEYVMNAGHPDGRHTFRVINSATGLTAGDADQIEAQIRAGVRNGTPVAGKSDEHGQRWSVDVPVTGPAGAMTVRTGWIVEPGSDQPRLTTVSLLPTGR</sequence>
<keyword evidence="4" id="KW-1185">Reference proteome</keyword>